<dbReference type="CDD" id="cd06257">
    <property type="entry name" value="DnaJ"/>
    <property type="match status" value="1"/>
</dbReference>
<dbReference type="InterPro" id="IPR036869">
    <property type="entry name" value="J_dom_sf"/>
</dbReference>
<feature type="zinc finger region" description="CR-type" evidence="1">
    <location>
        <begin position="129"/>
        <end position="213"/>
    </location>
</feature>
<dbReference type="GO" id="GO:0008270">
    <property type="term" value="F:zinc ion binding"/>
    <property type="evidence" value="ECO:0007669"/>
    <property type="project" value="UniProtKB-KW"/>
</dbReference>
<dbReference type="Proteomes" id="UP000176846">
    <property type="component" value="Unassembled WGS sequence"/>
</dbReference>
<dbReference type="GO" id="GO:0031072">
    <property type="term" value="F:heat shock protein binding"/>
    <property type="evidence" value="ECO:0007669"/>
    <property type="project" value="InterPro"/>
</dbReference>
<gene>
    <name evidence="3" type="ORF">A2936_00610</name>
</gene>
<name>A0A1F7US65_9BACT</name>
<sequence length="223" mass="24292">MIANGLEKATALAQQFFSLGLPCSLQDLKTAFRKKAKQLHTDTSGGDTKAAFVTMKEAYDFLVSLKETMSGVFAENGSGTKKFATTVEGLPLTELGLGLGPTTNGRDCPDCGRAGYTKDFGNAFTVCEKCDKRGTIPRAYACRYCEGTGRFVQARSRREVSCRACGGSGRFKDPRQRQLCPHCLGTKTIWGKPDTVFYRKCWKCHGTGEIQVFNPVIIKGSLG</sequence>
<evidence type="ECO:0000256" key="1">
    <source>
        <dbReference type="PROSITE-ProRule" id="PRU00546"/>
    </source>
</evidence>
<dbReference type="SUPFAM" id="SSF46565">
    <property type="entry name" value="Chaperone J-domain"/>
    <property type="match status" value="1"/>
</dbReference>
<evidence type="ECO:0000313" key="3">
    <source>
        <dbReference type="EMBL" id="OGL81089.1"/>
    </source>
</evidence>
<dbReference type="InterPro" id="IPR001623">
    <property type="entry name" value="DnaJ_domain"/>
</dbReference>
<keyword evidence="1" id="KW-0863">Zinc-finger</keyword>
<evidence type="ECO:0000313" key="4">
    <source>
        <dbReference type="Proteomes" id="UP000176846"/>
    </source>
</evidence>
<proteinExistence type="predicted"/>
<dbReference type="GO" id="GO:0051082">
    <property type="term" value="F:unfolded protein binding"/>
    <property type="evidence" value="ECO:0007669"/>
    <property type="project" value="InterPro"/>
</dbReference>
<dbReference type="PROSITE" id="PS51188">
    <property type="entry name" value="ZF_CR"/>
    <property type="match status" value="1"/>
</dbReference>
<keyword evidence="1" id="KW-0479">Metal-binding</keyword>
<dbReference type="Gene3D" id="1.10.287.110">
    <property type="entry name" value="DnaJ domain"/>
    <property type="match status" value="1"/>
</dbReference>
<accession>A0A1F7US65</accession>
<dbReference type="EMBL" id="MGEK01000033">
    <property type="protein sequence ID" value="OGL81089.1"/>
    <property type="molecule type" value="Genomic_DNA"/>
</dbReference>
<dbReference type="Gene3D" id="2.10.230.10">
    <property type="entry name" value="Heat shock protein DnaJ, cysteine-rich domain"/>
    <property type="match status" value="1"/>
</dbReference>
<dbReference type="AlphaFoldDB" id="A0A1F7US65"/>
<dbReference type="InterPro" id="IPR001305">
    <property type="entry name" value="HSP_DnaJ_Cys-rich_dom"/>
</dbReference>
<keyword evidence="1" id="KW-0862">Zinc</keyword>
<feature type="domain" description="CR-type" evidence="2">
    <location>
        <begin position="129"/>
        <end position="213"/>
    </location>
</feature>
<reference evidence="3 4" key="1">
    <citation type="journal article" date="2016" name="Nat. Commun.">
        <title>Thousands of microbial genomes shed light on interconnected biogeochemical processes in an aquifer system.</title>
        <authorList>
            <person name="Anantharaman K."/>
            <person name="Brown C.T."/>
            <person name="Hug L.A."/>
            <person name="Sharon I."/>
            <person name="Castelle C.J."/>
            <person name="Probst A.J."/>
            <person name="Thomas B.C."/>
            <person name="Singh A."/>
            <person name="Wilkins M.J."/>
            <person name="Karaoz U."/>
            <person name="Brodie E.L."/>
            <person name="Williams K.H."/>
            <person name="Hubbard S.S."/>
            <person name="Banfield J.F."/>
        </authorList>
    </citation>
    <scope>NUCLEOTIDE SEQUENCE [LARGE SCALE GENOMIC DNA]</scope>
</reference>
<comment type="caution">
    <text evidence="3">The sequence shown here is derived from an EMBL/GenBank/DDBJ whole genome shotgun (WGS) entry which is preliminary data.</text>
</comment>
<evidence type="ECO:0000259" key="2">
    <source>
        <dbReference type="PROSITE" id="PS51188"/>
    </source>
</evidence>
<organism evidence="3 4">
    <name type="scientific">Candidatus Uhrbacteria bacterium RIFCSPLOWO2_01_FULL_47_25</name>
    <dbReference type="NCBI Taxonomy" id="1802402"/>
    <lineage>
        <taxon>Bacteria</taxon>
        <taxon>Candidatus Uhriibacteriota</taxon>
    </lineage>
</organism>
<protein>
    <recommendedName>
        <fullName evidence="2">CR-type domain-containing protein</fullName>
    </recommendedName>
</protein>